<dbReference type="SUPFAM" id="SSF48537">
    <property type="entry name" value="Phospholipase C/P1 nuclease"/>
    <property type="match status" value="1"/>
</dbReference>
<dbReference type="GO" id="GO:0004519">
    <property type="term" value="F:endonuclease activity"/>
    <property type="evidence" value="ECO:0007669"/>
    <property type="project" value="UniProtKB-KW"/>
</dbReference>
<keyword evidence="9" id="KW-1185">Reference proteome</keyword>
<dbReference type="EMBL" id="BDGU01000325">
    <property type="protein sequence ID" value="GAW06530.1"/>
    <property type="molecule type" value="Genomic_DNA"/>
</dbReference>
<evidence type="ECO:0000256" key="7">
    <source>
        <dbReference type="ARBA" id="ARBA00023180"/>
    </source>
</evidence>
<dbReference type="GO" id="GO:0003676">
    <property type="term" value="F:nucleic acid binding"/>
    <property type="evidence" value="ECO:0007669"/>
    <property type="project" value="InterPro"/>
</dbReference>
<name>A0A1Q3EH74_LENED</name>
<dbReference type="InterPro" id="IPR003154">
    <property type="entry name" value="S1/P1nuclease"/>
</dbReference>
<keyword evidence="6" id="KW-1015">Disulfide bond</keyword>
<dbReference type="Pfam" id="PF02265">
    <property type="entry name" value="S1-P1_nuclease"/>
    <property type="match status" value="1"/>
</dbReference>
<sequence length="357" mass="39642">MRADFLFRHSTWIPVSSIEATPELEKEYLETYFSALLPFIFRLFFDKSRYKMNYFACSILAARSVRGWGAIGHETVGYVAMKFLSPKALSFVQSSLGSEYSESLGPAAPWADDVRFEAAFSWSAPFHFVDAEDNPPTSCSVEQMRDCSSGTCILSAIANYTARVVDTSLSTEQRQEALKFIDHFIGDIGQPLHVEAVEVRGNDINAVCNGERTNLHAVWDSGIINIFLKAQYSNSAIVWANALAQRIQTGEFKSLTSTWLSCSSTTEPVNNRRRSIEDDINGLVSDATITPLECPLVWARESNAYDCSFVFSYTGFSDLCTSSYATGAQPIIEEQIAKQGYRLAAWLNVLFDGSTGL</sequence>
<proteinExistence type="inferred from homology"/>
<comment type="caution">
    <text evidence="8">The sequence shown here is derived from an EMBL/GenBank/DDBJ whole genome shotgun (WGS) entry which is preliminary data.</text>
</comment>
<dbReference type="AlphaFoldDB" id="A0A1Q3EH74"/>
<keyword evidence="5" id="KW-0378">Hydrolase</keyword>
<dbReference type="InterPro" id="IPR008947">
    <property type="entry name" value="PLipase_C/P1_nuclease_dom_sf"/>
</dbReference>
<dbReference type="Gene3D" id="1.10.575.10">
    <property type="entry name" value="P1 Nuclease"/>
    <property type="match status" value="1"/>
</dbReference>
<dbReference type="GO" id="GO:0046872">
    <property type="term" value="F:metal ion binding"/>
    <property type="evidence" value="ECO:0007669"/>
    <property type="project" value="UniProtKB-KW"/>
</dbReference>
<evidence type="ECO:0000313" key="9">
    <source>
        <dbReference type="Proteomes" id="UP000188533"/>
    </source>
</evidence>
<comment type="similarity">
    <text evidence="1">Belongs to the nuclease type I family.</text>
</comment>
<evidence type="ECO:0000256" key="3">
    <source>
        <dbReference type="ARBA" id="ARBA00022723"/>
    </source>
</evidence>
<dbReference type="PANTHER" id="PTHR33146:SF26">
    <property type="entry name" value="ENDONUCLEASE 4"/>
    <property type="match status" value="1"/>
</dbReference>
<accession>A0A1Q3EH74</accession>
<reference evidence="8 9" key="2">
    <citation type="submission" date="2017-02" db="EMBL/GenBank/DDBJ databases">
        <title>A genome survey and senescence transcriptome analysis in Lentinula edodes.</title>
        <authorList>
            <person name="Sakamoto Y."/>
            <person name="Nakade K."/>
            <person name="Sato S."/>
            <person name="Yoshida Y."/>
            <person name="Miyazaki K."/>
            <person name="Natsume S."/>
            <person name="Konno N."/>
        </authorList>
    </citation>
    <scope>NUCLEOTIDE SEQUENCE [LARGE SCALE GENOMIC DNA]</scope>
    <source>
        <strain evidence="8 9">NBRC 111202</strain>
    </source>
</reference>
<protein>
    <submittedName>
        <fullName evidence="8">Nuclease Le1</fullName>
    </submittedName>
</protein>
<organism evidence="8 9">
    <name type="scientific">Lentinula edodes</name>
    <name type="common">Shiitake mushroom</name>
    <name type="synonym">Lentinus edodes</name>
    <dbReference type="NCBI Taxonomy" id="5353"/>
    <lineage>
        <taxon>Eukaryota</taxon>
        <taxon>Fungi</taxon>
        <taxon>Dikarya</taxon>
        <taxon>Basidiomycota</taxon>
        <taxon>Agaricomycotina</taxon>
        <taxon>Agaricomycetes</taxon>
        <taxon>Agaricomycetidae</taxon>
        <taxon>Agaricales</taxon>
        <taxon>Marasmiineae</taxon>
        <taxon>Omphalotaceae</taxon>
        <taxon>Lentinula</taxon>
    </lineage>
</organism>
<evidence type="ECO:0000256" key="2">
    <source>
        <dbReference type="ARBA" id="ARBA00022722"/>
    </source>
</evidence>
<evidence type="ECO:0000313" key="8">
    <source>
        <dbReference type="EMBL" id="GAW06530.1"/>
    </source>
</evidence>
<keyword evidence="2" id="KW-0540">Nuclease</keyword>
<evidence type="ECO:0000256" key="6">
    <source>
        <dbReference type="ARBA" id="ARBA00023157"/>
    </source>
</evidence>
<dbReference type="PANTHER" id="PTHR33146">
    <property type="entry name" value="ENDONUCLEASE 4"/>
    <property type="match status" value="1"/>
</dbReference>
<dbReference type="GO" id="GO:0006308">
    <property type="term" value="P:DNA catabolic process"/>
    <property type="evidence" value="ECO:0007669"/>
    <property type="project" value="InterPro"/>
</dbReference>
<evidence type="ECO:0000256" key="4">
    <source>
        <dbReference type="ARBA" id="ARBA00022759"/>
    </source>
</evidence>
<keyword evidence="4" id="KW-0255">Endonuclease</keyword>
<dbReference type="Proteomes" id="UP000188533">
    <property type="component" value="Unassembled WGS sequence"/>
</dbReference>
<evidence type="ECO:0000256" key="1">
    <source>
        <dbReference type="ARBA" id="ARBA00009547"/>
    </source>
</evidence>
<keyword evidence="3" id="KW-0479">Metal-binding</keyword>
<keyword evidence="7" id="KW-0325">Glycoprotein</keyword>
<gene>
    <name evidence="8" type="ORF">LENED_008463</name>
</gene>
<evidence type="ECO:0000256" key="5">
    <source>
        <dbReference type="ARBA" id="ARBA00022801"/>
    </source>
</evidence>
<dbReference type="STRING" id="5353.A0A1Q3EH74"/>
<dbReference type="CDD" id="cd11010">
    <property type="entry name" value="S1-P1_nuclease"/>
    <property type="match status" value="1"/>
</dbReference>
<dbReference type="GO" id="GO:0016788">
    <property type="term" value="F:hydrolase activity, acting on ester bonds"/>
    <property type="evidence" value="ECO:0007669"/>
    <property type="project" value="InterPro"/>
</dbReference>
<reference evidence="8 9" key="1">
    <citation type="submission" date="2016-08" db="EMBL/GenBank/DDBJ databases">
        <authorList>
            <consortium name="Lentinula edodes genome sequencing consortium"/>
            <person name="Sakamoto Y."/>
            <person name="Nakade K."/>
            <person name="Sato S."/>
            <person name="Yoshida Y."/>
            <person name="Miyazaki K."/>
            <person name="Natsume S."/>
            <person name="Konno N."/>
        </authorList>
    </citation>
    <scope>NUCLEOTIDE SEQUENCE [LARGE SCALE GENOMIC DNA]</scope>
    <source>
        <strain evidence="8 9">NBRC 111202</strain>
    </source>
</reference>